<keyword evidence="2" id="KW-1185">Reference proteome</keyword>
<dbReference type="EMBL" id="CM023482">
    <property type="protein sequence ID" value="KAH6939327.1"/>
    <property type="molecule type" value="Genomic_DNA"/>
</dbReference>
<dbReference type="Proteomes" id="UP000821845">
    <property type="component" value="Chromosome 2"/>
</dbReference>
<proteinExistence type="predicted"/>
<sequence length="328" mass="37331">MRSEKLLSLPCRTTLQKYIGTVSGEVGFSELVRRRLETELETLDTPQSKVCSLIVDEMRTQQRLLYHKQRDAFVGVVGMGPELEELAPKSGREYLTKSLLCFLLCGLCAKFKIPIGYFFTEGCTDHQLAVVITYVLKKTAEVGFDVVRLVTDNQEVNVAAMDILCKCELTTRAPHPADSYKEIYLSYDQSHVIKNLRSQFLAKDFGKSKQVSSKYVRALYRMQKHSTVRPVRFLTRKHLYPSNIEKMNVRLAVQLFSAPVTAALSYLKDQACHSCDLDLASAGATTEFMKMMQKWFTITDVSNFQQHIHCNNEDAHPFTDVDVDMSKN</sequence>
<comment type="caution">
    <text evidence="1">The sequence shown here is derived from an EMBL/GenBank/DDBJ whole genome shotgun (WGS) entry which is preliminary data.</text>
</comment>
<evidence type="ECO:0000313" key="2">
    <source>
        <dbReference type="Proteomes" id="UP000821845"/>
    </source>
</evidence>
<reference evidence="1" key="1">
    <citation type="submission" date="2020-05" db="EMBL/GenBank/DDBJ databases">
        <title>Large-scale comparative analyses of tick genomes elucidate their genetic diversity and vector capacities.</title>
        <authorList>
            <person name="Jia N."/>
            <person name="Wang J."/>
            <person name="Shi W."/>
            <person name="Du L."/>
            <person name="Sun Y."/>
            <person name="Zhan W."/>
            <person name="Jiang J."/>
            <person name="Wang Q."/>
            <person name="Zhang B."/>
            <person name="Ji P."/>
            <person name="Sakyi L.B."/>
            <person name="Cui X."/>
            <person name="Yuan T."/>
            <person name="Jiang B."/>
            <person name="Yang W."/>
            <person name="Lam T.T.-Y."/>
            <person name="Chang Q."/>
            <person name="Ding S."/>
            <person name="Wang X."/>
            <person name="Zhu J."/>
            <person name="Ruan X."/>
            <person name="Zhao L."/>
            <person name="Wei J."/>
            <person name="Que T."/>
            <person name="Du C."/>
            <person name="Cheng J."/>
            <person name="Dai P."/>
            <person name="Han X."/>
            <person name="Huang E."/>
            <person name="Gao Y."/>
            <person name="Liu J."/>
            <person name="Shao H."/>
            <person name="Ye R."/>
            <person name="Li L."/>
            <person name="Wei W."/>
            <person name="Wang X."/>
            <person name="Wang C."/>
            <person name="Yang T."/>
            <person name="Huo Q."/>
            <person name="Li W."/>
            <person name="Guo W."/>
            <person name="Chen H."/>
            <person name="Zhou L."/>
            <person name="Ni X."/>
            <person name="Tian J."/>
            <person name="Zhou Y."/>
            <person name="Sheng Y."/>
            <person name="Liu T."/>
            <person name="Pan Y."/>
            <person name="Xia L."/>
            <person name="Li J."/>
            <person name="Zhao F."/>
            <person name="Cao W."/>
        </authorList>
    </citation>
    <scope>NUCLEOTIDE SEQUENCE</scope>
    <source>
        <strain evidence="1">Hyas-2018</strain>
    </source>
</reference>
<protein>
    <submittedName>
        <fullName evidence="1">Uncharacterized protein</fullName>
    </submittedName>
</protein>
<organism evidence="1 2">
    <name type="scientific">Hyalomma asiaticum</name>
    <name type="common">Tick</name>
    <dbReference type="NCBI Taxonomy" id="266040"/>
    <lineage>
        <taxon>Eukaryota</taxon>
        <taxon>Metazoa</taxon>
        <taxon>Ecdysozoa</taxon>
        <taxon>Arthropoda</taxon>
        <taxon>Chelicerata</taxon>
        <taxon>Arachnida</taxon>
        <taxon>Acari</taxon>
        <taxon>Parasitiformes</taxon>
        <taxon>Ixodida</taxon>
        <taxon>Ixodoidea</taxon>
        <taxon>Ixodidae</taxon>
        <taxon>Hyalomminae</taxon>
        <taxon>Hyalomma</taxon>
    </lineage>
</organism>
<gene>
    <name evidence="1" type="ORF">HPB50_017264</name>
</gene>
<accession>A0ACB7SZ40</accession>
<name>A0ACB7SZ40_HYAAI</name>
<evidence type="ECO:0000313" key="1">
    <source>
        <dbReference type="EMBL" id="KAH6939327.1"/>
    </source>
</evidence>